<name>A0A0E9U271_ANGAN</name>
<reference evidence="1" key="2">
    <citation type="journal article" date="2015" name="Fish Shellfish Immunol.">
        <title>Early steps in the European eel (Anguilla anguilla)-Vibrio vulnificus interaction in the gills: Role of the RtxA13 toxin.</title>
        <authorList>
            <person name="Callol A."/>
            <person name="Pajuelo D."/>
            <person name="Ebbesson L."/>
            <person name="Teles M."/>
            <person name="MacKenzie S."/>
            <person name="Amaro C."/>
        </authorList>
    </citation>
    <scope>NUCLEOTIDE SEQUENCE</scope>
</reference>
<organism evidence="1">
    <name type="scientific">Anguilla anguilla</name>
    <name type="common">European freshwater eel</name>
    <name type="synonym">Muraena anguilla</name>
    <dbReference type="NCBI Taxonomy" id="7936"/>
    <lineage>
        <taxon>Eukaryota</taxon>
        <taxon>Metazoa</taxon>
        <taxon>Chordata</taxon>
        <taxon>Craniata</taxon>
        <taxon>Vertebrata</taxon>
        <taxon>Euteleostomi</taxon>
        <taxon>Actinopterygii</taxon>
        <taxon>Neopterygii</taxon>
        <taxon>Teleostei</taxon>
        <taxon>Anguilliformes</taxon>
        <taxon>Anguillidae</taxon>
        <taxon>Anguilla</taxon>
    </lineage>
</organism>
<dbReference type="EMBL" id="GBXM01048755">
    <property type="protein sequence ID" value="JAH59822.1"/>
    <property type="molecule type" value="Transcribed_RNA"/>
</dbReference>
<sequence>MNNCSFTYTLD</sequence>
<protein>
    <submittedName>
        <fullName evidence="1">Uncharacterized protein</fullName>
    </submittedName>
</protein>
<proteinExistence type="predicted"/>
<accession>A0A0E9U271</accession>
<reference evidence="1" key="1">
    <citation type="submission" date="2014-11" db="EMBL/GenBank/DDBJ databases">
        <authorList>
            <person name="Amaro Gonzalez C."/>
        </authorList>
    </citation>
    <scope>NUCLEOTIDE SEQUENCE</scope>
</reference>
<evidence type="ECO:0000313" key="1">
    <source>
        <dbReference type="EMBL" id="JAH59822.1"/>
    </source>
</evidence>